<keyword evidence="3" id="KW-1185">Reference proteome</keyword>
<evidence type="ECO:0000313" key="3">
    <source>
        <dbReference type="Proteomes" id="UP000184520"/>
    </source>
</evidence>
<dbReference type="RefSeq" id="WP_175555857.1">
    <property type="nucleotide sequence ID" value="NZ_FQWD01000014.1"/>
</dbReference>
<sequence length="101" mass="11582">MALVPKGMETLKVKSSKKLLLKMMRSILLLCIVFGSTGYVWSTSVYECIPFFHWEFCGSMGQAEIVYALVAFDVILAIYIMAPFFTYFSYKEIIKNRNKGN</sequence>
<keyword evidence="1" id="KW-0812">Transmembrane</keyword>
<accession>A0A1M5SZL5</accession>
<proteinExistence type="predicted"/>
<reference evidence="3" key="1">
    <citation type="submission" date="2016-11" db="EMBL/GenBank/DDBJ databases">
        <authorList>
            <person name="Varghese N."/>
            <person name="Submissions S."/>
        </authorList>
    </citation>
    <scope>NUCLEOTIDE SEQUENCE [LARGE SCALE GENOMIC DNA]</scope>
    <source>
        <strain evidence="3">CGMCC 1.8995</strain>
    </source>
</reference>
<gene>
    <name evidence="2" type="ORF">SAMN05216361_0133</name>
</gene>
<organism evidence="2 3">
    <name type="scientific">Marisediminitalea aggregata</name>
    <dbReference type="NCBI Taxonomy" id="634436"/>
    <lineage>
        <taxon>Bacteria</taxon>
        <taxon>Pseudomonadati</taxon>
        <taxon>Pseudomonadota</taxon>
        <taxon>Gammaproteobacteria</taxon>
        <taxon>Alteromonadales</taxon>
        <taxon>Alteromonadaceae</taxon>
        <taxon>Marisediminitalea</taxon>
    </lineage>
</organism>
<evidence type="ECO:0000313" key="2">
    <source>
        <dbReference type="EMBL" id="SHH43916.1"/>
    </source>
</evidence>
<dbReference type="EMBL" id="FQWD01000014">
    <property type="protein sequence ID" value="SHH43916.1"/>
    <property type="molecule type" value="Genomic_DNA"/>
</dbReference>
<dbReference type="AlphaFoldDB" id="A0A1M5SZL5"/>
<protein>
    <submittedName>
        <fullName evidence="2">Uncharacterized protein</fullName>
    </submittedName>
</protein>
<dbReference type="Proteomes" id="UP000184520">
    <property type="component" value="Unassembled WGS sequence"/>
</dbReference>
<keyword evidence="1" id="KW-0472">Membrane</keyword>
<evidence type="ECO:0000256" key="1">
    <source>
        <dbReference type="SAM" id="Phobius"/>
    </source>
</evidence>
<name>A0A1M5SZL5_9ALTE</name>
<dbReference type="STRING" id="634436.SAMN05216361_0133"/>
<keyword evidence="1" id="KW-1133">Transmembrane helix</keyword>
<feature type="transmembrane region" description="Helical" evidence="1">
    <location>
        <begin position="66"/>
        <end position="90"/>
    </location>
</feature>